<name>A0A225DQS9_9BACT</name>
<evidence type="ECO:0000313" key="2">
    <source>
        <dbReference type="Proteomes" id="UP000214646"/>
    </source>
</evidence>
<dbReference type="Proteomes" id="UP000214646">
    <property type="component" value="Unassembled WGS sequence"/>
</dbReference>
<proteinExistence type="predicted"/>
<gene>
    <name evidence="1" type="ORF">FRUB_04850</name>
</gene>
<reference evidence="2" key="1">
    <citation type="submission" date="2017-06" db="EMBL/GenBank/DDBJ databases">
        <title>Genome analysis of Fimbriiglobus ruber SP5, the first member of the order Planctomycetales with confirmed chitinolytic capability.</title>
        <authorList>
            <person name="Ravin N.V."/>
            <person name="Rakitin A.L."/>
            <person name="Ivanova A.A."/>
            <person name="Beletsky A.V."/>
            <person name="Kulichevskaya I.S."/>
            <person name="Mardanov A.V."/>
            <person name="Dedysh S.N."/>
        </authorList>
    </citation>
    <scope>NUCLEOTIDE SEQUENCE [LARGE SCALE GENOMIC DNA]</scope>
    <source>
        <strain evidence="2">SP5</strain>
    </source>
</reference>
<dbReference type="EMBL" id="NIDE01000007">
    <property type="protein sequence ID" value="OWK40958.1"/>
    <property type="molecule type" value="Genomic_DNA"/>
</dbReference>
<comment type="caution">
    <text evidence="1">The sequence shown here is derived from an EMBL/GenBank/DDBJ whole genome shotgun (WGS) entry which is preliminary data.</text>
</comment>
<evidence type="ECO:0000313" key="1">
    <source>
        <dbReference type="EMBL" id="OWK40958.1"/>
    </source>
</evidence>
<sequence>MFGGKSEWDGQPLNHLGATVLPTVFLAKIGEEEATQDTNKTP</sequence>
<protein>
    <submittedName>
        <fullName evidence="1">Uncharacterized protein</fullName>
    </submittedName>
</protein>
<keyword evidence="2" id="KW-1185">Reference proteome</keyword>
<organism evidence="1 2">
    <name type="scientific">Fimbriiglobus ruber</name>
    <dbReference type="NCBI Taxonomy" id="1908690"/>
    <lineage>
        <taxon>Bacteria</taxon>
        <taxon>Pseudomonadati</taxon>
        <taxon>Planctomycetota</taxon>
        <taxon>Planctomycetia</taxon>
        <taxon>Gemmatales</taxon>
        <taxon>Gemmataceae</taxon>
        <taxon>Fimbriiglobus</taxon>
    </lineage>
</organism>
<dbReference type="AlphaFoldDB" id="A0A225DQS9"/>
<accession>A0A225DQS9</accession>